<evidence type="ECO:0000313" key="3">
    <source>
        <dbReference type="Proteomes" id="UP000032024"/>
    </source>
</evidence>
<protein>
    <submittedName>
        <fullName evidence="2">Uncharacterized protein</fullName>
    </submittedName>
</protein>
<gene>
    <name evidence="2" type="ORF">SB48_HM08orf01125</name>
</gene>
<keyword evidence="3" id="KW-1185">Reference proteome</keyword>
<evidence type="ECO:0000256" key="1">
    <source>
        <dbReference type="SAM" id="MobiDB-lite"/>
    </source>
</evidence>
<dbReference type="EMBL" id="CP010525">
    <property type="protein sequence ID" value="AJO21529.1"/>
    <property type="molecule type" value="Genomic_DNA"/>
</dbReference>
<accession>A0AAN0T467</accession>
<organism evidence="2 3">
    <name type="scientific">Heyndrickxia coagulans</name>
    <name type="common">Weizmannia coagulans</name>
    <dbReference type="NCBI Taxonomy" id="1398"/>
    <lineage>
        <taxon>Bacteria</taxon>
        <taxon>Bacillati</taxon>
        <taxon>Bacillota</taxon>
        <taxon>Bacilli</taxon>
        <taxon>Bacillales</taxon>
        <taxon>Bacillaceae</taxon>
        <taxon>Heyndrickxia</taxon>
    </lineage>
</organism>
<name>A0AAN0T467_HEYCO</name>
<feature type="region of interest" description="Disordered" evidence="1">
    <location>
        <begin position="15"/>
        <end position="37"/>
    </location>
</feature>
<sequence length="37" mass="3932">MGGTLTRLDSFSFCEANESGHDAPPGPDDLLFKTHPA</sequence>
<evidence type="ECO:0000313" key="2">
    <source>
        <dbReference type="EMBL" id="AJO21529.1"/>
    </source>
</evidence>
<reference evidence="3" key="1">
    <citation type="submission" date="2015-01" db="EMBL/GenBank/DDBJ databases">
        <title>Comparative genome analysis of Bacillus coagulans HM-08, Clostridium butyricum HM-68, Bacillus subtilis HM-66 and Bacillus paralicheniformis BL-09.</title>
        <authorList>
            <person name="Zhang H."/>
        </authorList>
    </citation>
    <scope>NUCLEOTIDE SEQUENCE [LARGE SCALE GENOMIC DNA]</scope>
    <source>
        <strain evidence="3">HM-08</strain>
    </source>
</reference>
<dbReference type="AlphaFoldDB" id="A0AAN0T467"/>
<dbReference type="Proteomes" id="UP000032024">
    <property type="component" value="Chromosome"/>
</dbReference>
<proteinExistence type="predicted"/>